<comment type="caution">
    <text evidence="6">The sequence shown here is derived from an EMBL/GenBank/DDBJ whole genome shotgun (WGS) entry which is preliminary data.</text>
</comment>
<evidence type="ECO:0000256" key="1">
    <source>
        <dbReference type="ARBA" id="ARBA00023015"/>
    </source>
</evidence>
<keyword evidence="1" id="KW-0805">Transcription regulation</keyword>
<dbReference type="PANTHER" id="PTHR47506">
    <property type="entry name" value="TRANSCRIPTIONAL REGULATORY PROTEIN"/>
    <property type="match status" value="1"/>
</dbReference>
<name>A0ABX1JUP1_9MICC</name>
<evidence type="ECO:0000256" key="3">
    <source>
        <dbReference type="ARBA" id="ARBA00023163"/>
    </source>
</evidence>
<dbReference type="PANTHER" id="PTHR47506:SF3">
    <property type="entry name" value="HTH-TYPE TRANSCRIPTIONAL REGULATOR LMRA"/>
    <property type="match status" value="1"/>
</dbReference>
<dbReference type="InterPro" id="IPR009057">
    <property type="entry name" value="Homeodomain-like_sf"/>
</dbReference>
<dbReference type="Gene3D" id="1.10.357.10">
    <property type="entry name" value="Tetracycline Repressor, domain 2"/>
    <property type="match status" value="1"/>
</dbReference>
<gene>
    <name evidence="6" type="ORF">HER39_13220</name>
</gene>
<evidence type="ECO:0000313" key="6">
    <source>
        <dbReference type="EMBL" id="NKX51512.1"/>
    </source>
</evidence>
<keyword evidence="3" id="KW-0804">Transcription</keyword>
<evidence type="ECO:0000313" key="7">
    <source>
        <dbReference type="Proteomes" id="UP000523795"/>
    </source>
</evidence>
<dbReference type="Pfam" id="PF00440">
    <property type="entry name" value="TetR_N"/>
    <property type="match status" value="1"/>
</dbReference>
<dbReference type="InterPro" id="IPR001647">
    <property type="entry name" value="HTH_TetR"/>
</dbReference>
<dbReference type="EMBL" id="JAAZSR010000244">
    <property type="protein sequence ID" value="NKX51512.1"/>
    <property type="molecule type" value="Genomic_DNA"/>
</dbReference>
<dbReference type="PROSITE" id="PS50977">
    <property type="entry name" value="HTH_TETR_2"/>
    <property type="match status" value="1"/>
</dbReference>
<dbReference type="InterPro" id="IPR036271">
    <property type="entry name" value="Tet_transcr_reg_TetR-rel_C_sf"/>
</dbReference>
<dbReference type="Proteomes" id="UP000523795">
    <property type="component" value="Unassembled WGS sequence"/>
</dbReference>
<dbReference type="PRINTS" id="PR00455">
    <property type="entry name" value="HTHTETR"/>
</dbReference>
<evidence type="ECO:0000256" key="2">
    <source>
        <dbReference type="ARBA" id="ARBA00023125"/>
    </source>
</evidence>
<feature type="DNA-binding region" description="H-T-H motif" evidence="4">
    <location>
        <begin position="34"/>
        <end position="53"/>
    </location>
</feature>
<dbReference type="SUPFAM" id="SSF46689">
    <property type="entry name" value="Homeodomain-like"/>
    <property type="match status" value="1"/>
</dbReference>
<keyword evidence="7" id="KW-1185">Reference proteome</keyword>
<evidence type="ECO:0000259" key="5">
    <source>
        <dbReference type="PROSITE" id="PS50977"/>
    </source>
</evidence>
<accession>A0ABX1JUP1</accession>
<protein>
    <submittedName>
        <fullName evidence="6">TetR/AcrR family transcriptional regulator</fullName>
    </submittedName>
</protein>
<organism evidence="6 7">
    <name type="scientific">Arthrobacter deserti</name>
    <dbReference type="NCBI Taxonomy" id="1742687"/>
    <lineage>
        <taxon>Bacteria</taxon>
        <taxon>Bacillati</taxon>
        <taxon>Actinomycetota</taxon>
        <taxon>Actinomycetes</taxon>
        <taxon>Micrococcales</taxon>
        <taxon>Micrococcaceae</taxon>
        <taxon>Arthrobacter</taxon>
    </lineage>
</organism>
<reference evidence="6 7" key="1">
    <citation type="submission" date="2020-04" db="EMBL/GenBank/DDBJ databases">
        <authorList>
            <person name="Liu S."/>
        </authorList>
    </citation>
    <scope>NUCLEOTIDE SEQUENCE [LARGE SCALE GENOMIC DNA]</scope>
    <source>
        <strain evidence="6 7">CGMCC 1.15091</strain>
    </source>
</reference>
<evidence type="ECO:0000256" key="4">
    <source>
        <dbReference type="PROSITE-ProRule" id="PRU00335"/>
    </source>
</evidence>
<dbReference type="SUPFAM" id="SSF48498">
    <property type="entry name" value="Tetracyclin repressor-like, C-terminal domain"/>
    <property type="match status" value="1"/>
</dbReference>
<feature type="domain" description="HTH tetR-type" evidence="5">
    <location>
        <begin position="11"/>
        <end position="71"/>
    </location>
</feature>
<keyword evidence="2 4" id="KW-0238">DNA-binding</keyword>
<proteinExistence type="predicted"/>
<sequence>MTTTIGTQQRADPHTRILVTAYELFSHRGIRDVGVDELIRESGVAKATFSRHFASKDDLALAFLQRRDELWMMGSVVPEAKSRARNPEEQLLAIFDVYNDWFQHDDFEACSFVKVLLEMGAEHPLGKASLGYLAKIRQQVRVLAEEARLRDPAAFSRSWHILMKGCIISAAEGDLLAARRARKMAAWLIADHRQDAG</sequence>